<protein>
    <submittedName>
        <fullName evidence="1">Uncharacterized protein</fullName>
    </submittedName>
</protein>
<name>A0A7J6W5Y6_THATH</name>
<accession>A0A7J6W5Y6</accession>
<reference evidence="1 2" key="1">
    <citation type="submission" date="2020-06" db="EMBL/GenBank/DDBJ databases">
        <title>Transcriptomic and genomic resources for Thalictrum thalictroides and T. hernandezii: Facilitating candidate gene discovery in an emerging model plant lineage.</title>
        <authorList>
            <person name="Arias T."/>
            <person name="Riano-Pachon D.M."/>
            <person name="Di Stilio V.S."/>
        </authorList>
    </citation>
    <scope>NUCLEOTIDE SEQUENCE [LARGE SCALE GENOMIC DNA]</scope>
    <source>
        <strain evidence="2">cv. WT478/WT964</strain>
        <tissue evidence="1">Leaves</tissue>
    </source>
</reference>
<dbReference type="Proteomes" id="UP000554482">
    <property type="component" value="Unassembled WGS sequence"/>
</dbReference>
<dbReference type="AlphaFoldDB" id="A0A7J6W5Y6"/>
<gene>
    <name evidence="1" type="ORF">FRX31_017791</name>
</gene>
<sequence length="143" mass="16085">MQELLSRLAPKRLCDGCDSWEWKWGKKKAFSVKSMYSVLMGGQGGHIPPINPFPYKVVWKANVPLNLVWEALIGHLDRATAVMQSADPRGILSAWPCINTRGMGAANQRPVVEDLQRETKREGRMHLLRGGAYNDRTERKGAL</sequence>
<evidence type="ECO:0000313" key="1">
    <source>
        <dbReference type="EMBL" id="KAF5192621.1"/>
    </source>
</evidence>
<proteinExistence type="predicted"/>
<evidence type="ECO:0000313" key="2">
    <source>
        <dbReference type="Proteomes" id="UP000554482"/>
    </source>
</evidence>
<comment type="caution">
    <text evidence="1">The sequence shown here is derived from an EMBL/GenBank/DDBJ whole genome shotgun (WGS) entry which is preliminary data.</text>
</comment>
<dbReference type="EMBL" id="JABWDY010021136">
    <property type="protein sequence ID" value="KAF5192621.1"/>
    <property type="molecule type" value="Genomic_DNA"/>
</dbReference>
<organism evidence="1 2">
    <name type="scientific">Thalictrum thalictroides</name>
    <name type="common">Rue-anemone</name>
    <name type="synonym">Anemone thalictroides</name>
    <dbReference type="NCBI Taxonomy" id="46969"/>
    <lineage>
        <taxon>Eukaryota</taxon>
        <taxon>Viridiplantae</taxon>
        <taxon>Streptophyta</taxon>
        <taxon>Embryophyta</taxon>
        <taxon>Tracheophyta</taxon>
        <taxon>Spermatophyta</taxon>
        <taxon>Magnoliopsida</taxon>
        <taxon>Ranunculales</taxon>
        <taxon>Ranunculaceae</taxon>
        <taxon>Thalictroideae</taxon>
        <taxon>Thalictrum</taxon>
    </lineage>
</organism>
<keyword evidence="2" id="KW-1185">Reference proteome</keyword>